<dbReference type="PANTHER" id="PTHR47326">
    <property type="entry name" value="TRANSPOSABLE ELEMENT TC3 TRANSPOSASE-LIKE PROTEIN"/>
    <property type="match status" value="1"/>
</dbReference>
<feature type="non-terminal residue" evidence="2">
    <location>
        <position position="137"/>
    </location>
</feature>
<proteinExistence type="predicted"/>
<organism evidence="2">
    <name type="scientific">Anoplophora glabripennis</name>
    <name type="common">Asian longhorn beetle</name>
    <name type="synonym">Anoplophora nobilis</name>
    <dbReference type="NCBI Taxonomy" id="217634"/>
    <lineage>
        <taxon>Eukaryota</taxon>
        <taxon>Metazoa</taxon>
        <taxon>Ecdysozoa</taxon>
        <taxon>Arthropoda</taxon>
        <taxon>Hexapoda</taxon>
        <taxon>Insecta</taxon>
        <taxon>Pterygota</taxon>
        <taxon>Neoptera</taxon>
        <taxon>Endopterygota</taxon>
        <taxon>Coleoptera</taxon>
        <taxon>Polyphaga</taxon>
        <taxon>Cucujiformia</taxon>
        <taxon>Chrysomeloidea</taxon>
        <taxon>Cerambycidae</taxon>
        <taxon>Lamiinae</taxon>
        <taxon>Lamiini</taxon>
        <taxon>Anoplophora</taxon>
    </lineage>
</organism>
<dbReference type="EMBL" id="GALX01004281">
    <property type="protein sequence ID" value="JAB64185.1"/>
    <property type="molecule type" value="Transcribed_RNA"/>
</dbReference>
<sequence>MIWGCMSGKGVGTLKFINGTINAQRYQDILQENLLPSLQKLHSTGNFIFQQDGASCHMAKSTKHWFANNEMNVLSWPANSPDLNIIENLWHVMKQKLRNQPQRSVEGLRKTIQEIWNNFTKDFCLKLVSTIPKRIKA</sequence>
<accession>V5G2E2</accession>
<name>V5G2E2_ANOGL</name>
<dbReference type="GO" id="GO:0003676">
    <property type="term" value="F:nucleic acid binding"/>
    <property type="evidence" value="ECO:0007669"/>
    <property type="project" value="InterPro"/>
</dbReference>
<feature type="domain" description="Tc1-like transposase DDE" evidence="1">
    <location>
        <begin position="9"/>
        <end position="106"/>
    </location>
</feature>
<gene>
    <name evidence="2" type="primary">TC3A</name>
</gene>
<dbReference type="Gene3D" id="3.30.420.10">
    <property type="entry name" value="Ribonuclease H-like superfamily/Ribonuclease H"/>
    <property type="match status" value="1"/>
</dbReference>
<reference evidence="2" key="1">
    <citation type="submission" date="2013-07" db="EMBL/GenBank/DDBJ databases">
        <title>Midgut Transcriptome Profiling of Anoplphora glabripennis, a Lignocellulose Degrading, Wood-Boring Cerambycid.</title>
        <authorList>
            <person name="Scully E.D."/>
            <person name="Hoover K."/>
            <person name="Carlson J.E."/>
            <person name="Tien M."/>
            <person name="Geib S.M."/>
        </authorList>
    </citation>
    <scope>NUCLEOTIDE SEQUENCE</scope>
</reference>
<dbReference type="AlphaFoldDB" id="V5G2E2"/>
<dbReference type="InterPro" id="IPR038717">
    <property type="entry name" value="Tc1-like_DDE_dom"/>
</dbReference>
<evidence type="ECO:0000259" key="1">
    <source>
        <dbReference type="Pfam" id="PF13358"/>
    </source>
</evidence>
<dbReference type="InterPro" id="IPR036397">
    <property type="entry name" value="RNaseH_sf"/>
</dbReference>
<evidence type="ECO:0000313" key="2">
    <source>
        <dbReference type="EMBL" id="JAB64185.1"/>
    </source>
</evidence>
<dbReference type="PANTHER" id="PTHR47326:SF1">
    <property type="entry name" value="HTH PSQ-TYPE DOMAIN-CONTAINING PROTEIN"/>
    <property type="match status" value="1"/>
</dbReference>
<protein>
    <submittedName>
        <fullName evidence="2">Transposable element Tc3 transposase</fullName>
    </submittedName>
</protein>
<dbReference type="Pfam" id="PF13358">
    <property type="entry name" value="DDE_3"/>
    <property type="match status" value="1"/>
</dbReference>